<proteinExistence type="predicted"/>
<dbReference type="InterPro" id="IPR001466">
    <property type="entry name" value="Beta-lactam-related"/>
</dbReference>
<keyword evidence="1" id="KW-0732">Signal</keyword>
<dbReference type="EMBL" id="SJPR01000002">
    <property type="protein sequence ID" value="TWT98170.1"/>
    <property type="molecule type" value="Genomic_DNA"/>
</dbReference>
<dbReference type="OrthoDB" id="9773047at2"/>
<dbReference type="Gene3D" id="3.40.710.10">
    <property type="entry name" value="DD-peptidase/beta-lactamase superfamily"/>
    <property type="match status" value="1"/>
</dbReference>
<dbReference type="InterPro" id="IPR012338">
    <property type="entry name" value="Beta-lactam/transpept-like"/>
</dbReference>
<dbReference type="SUPFAM" id="SSF56601">
    <property type="entry name" value="beta-lactamase/transpeptidase-like"/>
    <property type="match status" value="1"/>
</dbReference>
<gene>
    <name evidence="3" type="primary">nylB</name>
    <name evidence="3" type="ORF">Pla108_23270</name>
</gene>
<organism evidence="3 4">
    <name type="scientific">Botrimarina colliarenosi</name>
    <dbReference type="NCBI Taxonomy" id="2528001"/>
    <lineage>
        <taxon>Bacteria</taxon>
        <taxon>Pseudomonadati</taxon>
        <taxon>Planctomycetota</taxon>
        <taxon>Planctomycetia</taxon>
        <taxon>Pirellulales</taxon>
        <taxon>Lacipirellulaceae</taxon>
        <taxon>Botrimarina</taxon>
    </lineage>
</organism>
<dbReference type="AlphaFoldDB" id="A0A5C6AFG3"/>
<protein>
    <submittedName>
        <fullName evidence="3">6-aminohexanoate-dimer hydrolase</fullName>
        <ecNumber evidence="3">3.5.1.46</ecNumber>
    </submittedName>
</protein>
<reference evidence="3 4" key="1">
    <citation type="submission" date="2019-02" db="EMBL/GenBank/DDBJ databases">
        <title>Deep-cultivation of Planctomycetes and their phenomic and genomic characterization uncovers novel biology.</title>
        <authorList>
            <person name="Wiegand S."/>
            <person name="Jogler M."/>
            <person name="Boedeker C."/>
            <person name="Pinto D."/>
            <person name="Vollmers J."/>
            <person name="Rivas-Marin E."/>
            <person name="Kohn T."/>
            <person name="Peeters S.H."/>
            <person name="Heuer A."/>
            <person name="Rast P."/>
            <person name="Oberbeckmann S."/>
            <person name="Bunk B."/>
            <person name="Jeske O."/>
            <person name="Meyerdierks A."/>
            <person name="Storesund J.E."/>
            <person name="Kallscheuer N."/>
            <person name="Luecker S."/>
            <person name="Lage O.M."/>
            <person name="Pohl T."/>
            <person name="Merkel B.J."/>
            <person name="Hornburger P."/>
            <person name="Mueller R.-W."/>
            <person name="Bruemmer F."/>
            <person name="Labrenz M."/>
            <person name="Spormann A.M."/>
            <person name="Op Den Camp H."/>
            <person name="Overmann J."/>
            <person name="Amann R."/>
            <person name="Jetten M.S.M."/>
            <person name="Mascher T."/>
            <person name="Medema M.H."/>
            <person name="Devos D.P."/>
            <person name="Kaster A.-K."/>
            <person name="Ovreas L."/>
            <person name="Rohde M."/>
            <person name="Galperin M.Y."/>
            <person name="Jogler C."/>
        </authorList>
    </citation>
    <scope>NUCLEOTIDE SEQUENCE [LARGE SCALE GENOMIC DNA]</scope>
    <source>
        <strain evidence="3 4">Pla108</strain>
    </source>
</reference>
<dbReference type="PANTHER" id="PTHR43283">
    <property type="entry name" value="BETA-LACTAMASE-RELATED"/>
    <property type="match status" value="1"/>
</dbReference>
<dbReference type="GO" id="GO:0019875">
    <property type="term" value="F:6-aminohexanoate-dimer hydrolase activity"/>
    <property type="evidence" value="ECO:0007669"/>
    <property type="project" value="UniProtKB-EC"/>
</dbReference>
<dbReference type="Pfam" id="PF00144">
    <property type="entry name" value="Beta-lactamase"/>
    <property type="match status" value="1"/>
</dbReference>
<name>A0A5C6AFG3_9BACT</name>
<dbReference type="EC" id="3.5.1.46" evidence="3"/>
<dbReference type="Proteomes" id="UP000317421">
    <property type="component" value="Unassembled WGS sequence"/>
</dbReference>
<sequence length="510" mass="55499" precursor="true">MPRAASLLFLAFTFLSAAFGADLPRATPESQGVPSGAIIDFVEHASTEIDTLNSFMLVRHGKVIAEGWWAPYRAEDTHMLYSLSKSFTSTAVGMAIAEEKLSLDDRVLDWFPDLAPAEPAANLRAMRVRDLLRMATGHFAEQVRNYPWDAGSPAKRFLSLPVELKPGTHFMYNTPATYMASAMVQRATGQTVHEYLGPRLFKPLGIEGSWWETSVDGVSMGGFGLNLRTEDIAKFGQLLLQRGQWNGKQLVSAAWIDEATALQTSNGSDPNSEWEQGYGYQFWRCSTGGYRADGACGQFCLVLPEEDAVIAVTSGTADMGRVMKLAWTHLQDAMQQDALPENAAEQRKLKQTLAKLQIPTPQGAATSPMVEDASGSVYRIADDPLGLRALALRFDGEGHADGATLVYANDDGRQRIALGHGEWKRGSVTSVKGLSAMLNSVVAPPSGAYPVAAAGAWESDDTYQARVCLTETPYYVDVTLHFAEDGVTIDAKHNAVLSGEREQPKRVGTR</sequence>
<keyword evidence="3" id="KW-0378">Hydrolase</keyword>
<evidence type="ECO:0000313" key="4">
    <source>
        <dbReference type="Proteomes" id="UP000317421"/>
    </source>
</evidence>
<dbReference type="InterPro" id="IPR050789">
    <property type="entry name" value="Diverse_Enzym_Activities"/>
</dbReference>
<feature type="domain" description="Beta-lactamase-related" evidence="2">
    <location>
        <begin position="55"/>
        <end position="328"/>
    </location>
</feature>
<keyword evidence="4" id="KW-1185">Reference proteome</keyword>
<comment type="caution">
    <text evidence="3">The sequence shown here is derived from an EMBL/GenBank/DDBJ whole genome shotgun (WGS) entry which is preliminary data.</text>
</comment>
<evidence type="ECO:0000256" key="1">
    <source>
        <dbReference type="SAM" id="SignalP"/>
    </source>
</evidence>
<evidence type="ECO:0000259" key="2">
    <source>
        <dbReference type="Pfam" id="PF00144"/>
    </source>
</evidence>
<feature type="signal peptide" evidence="1">
    <location>
        <begin position="1"/>
        <end position="20"/>
    </location>
</feature>
<dbReference type="RefSeq" id="WP_146445043.1">
    <property type="nucleotide sequence ID" value="NZ_SJPR01000002.1"/>
</dbReference>
<feature type="chain" id="PRO_5023105326" evidence="1">
    <location>
        <begin position="21"/>
        <end position="510"/>
    </location>
</feature>
<evidence type="ECO:0000313" key="3">
    <source>
        <dbReference type="EMBL" id="TWT98170.1"/>
    </source>
</evidence>
<accession>A0A5C6AFG3</accession>
<dbReference type="PANTHER" id="PTHR43283:SF7">
    <property type="entry name" value="BETA-LACTAMASE-RELATED DOMAIN-CONTAINING PROTEIN"/>
    <property type="match status" value="1"/>
</dbReference>